<dbReference type="InterPro" id="IPR020583">
    <property type="entry name" value="Inositol_monoP_metal-BS"/>
</dbReference>
<sequence length="285" mass="29891">MRPERTTPDDQTTPDVAALRALCEDLARRTAARLREHRPDRVEVLRTKSSATDVVTAADADAEAFLRREIAAARPDDAVLGEEEGATAGTSGLTWVVDPIDGTVNYLYGLPSYSVSVAVVSGAPRPDSWTVLAGAVHDVVADVSTSAGQGLGAATDGRRLWMTDGVEVAGMLVGTGFGYDPELRAAQGRSAAILLEHVRDLRRIGSAALDLCRVASGQLDAYYEEALGPWDHAAGELVVREAGGVVVGVGGGAPDHRMLLAGSKSTVAVLRTLLERTGVGARVQR</sequence>
<evidence type="ECO:0000256" key="1">
    <source>
        <dbReference type="ARBA" id="ARBA00001033"/>
    </source>
</evidence>
<evidence type="ECO:0000313" key="7">
    <source>
        <dbReference type="EMBL" id="SFF06945.1"/>
    </source>
</evidence>
<dbReference type="OrthoDB" id="9772456at2"/>
<keyword evidence="4" id="KW-0378">Hydrolase</keyword>
<dbReference type="PRINTS" id="PR00377">
    <property type="entry name" value="IMPHPHTASES"/>
</dbReference>
<keyword evidence="5 6" id="KW-0460">Magnesium</keyword>
<dbReference type="Pfam" id="PF00459">
    <property type="entry name" value="Inositol_P"/>
    <property type="match status" value="1"/>
</dbReference>
<dbReference type="GO" id="GO:0008934">
    <property type="term" value="F:inositol monophosphate 1-phosphatase activity"/>
    <property type="evidence" value="ECO:0007669"/>
    <property type="project" value="TreeGrafter"/>
</dbReference>
<keyword evidence="3 6" id="KW-0479">Metal-binding</keyword>
<feature type="binding site" evidence="6">
    <location>
        <position position="231"/>
    </location>
    <ligand>
        <name>Mg(2+)</name>
        <dbReference type="ChEBI" id="CHEBI:18420"/>
        <label>1</label>
        <note>catalytic</note>
    </ligand>
</feature>
<dbReference type="GO" id="GO:0006020">
    <property type="term" value="P:inositol metabolic process"/>
    <property type="evidence" value="ECO:0007669"/>
    <property type="project" value="TreeGrafter"/>
</dbReference>
<feature type="binding site" evidence="6">
    <location>
        <position position="101"/>
    </location>
    <ligand>
        <name>Mg(2+)</name>
        <dbReference type="ChEBI" id="CHEBI:18420"/>
        <label>1</label>
        <note>catalytic</note>
    </ligand>
</feature>
<dbReference type="GO" id="GO:0046872">
    <property type="term" value="F:metal ion binding"/>
    <property type="evidence" value="ECO:0007669"/>
    <property type="project" value="UniProtKB-KW"/>
</dbReference>
<reference evidence="8" key="1">
    <citation type="submission" date="2016-10" db="EMBL/GenBank/DDBJ databases">
        <authorList>
            <person name="Varghese N."/>
            <person name="Submissions S."/>
        </authorList>
    </citation>
    <scope>NUCLEOTIDE SEQUENCE [LARGE SCALE GENOMIC DNA]</scope>
    <source>
        <strain evidence="8">DSM 19083</strain>
    </source>
</reference>
<dbReference type="GO" id="GO:0007165">
    <property type="term" value="P:signal transduction"/>
    <property type="evidence" value="ECO:0007669"/>
    <property type="project" value="TreeGrafter"/>
</dbReference>
<dbReference type="Proteomes" id="UP000198520">
    <property type="component" value="Unassembled WGS sequence"/>
</dbReference>
<dbReference type="Gene3D" id="3.40.190.80">
    <property type="match status" value="1"/>
</dbReference>
<gene>
    <name evidence="7" type="ORF">SAMN04488035_1430</name>
</gene>
<dbReference type="PROSITE" id="PS00630">
    <property type="entry name" value="IMP_2"/>
    <property type="match status" value="1"/>
</dbReference>
<dbReference type="InterPro" id="IPR020550">
    <property type="entry name" value="Inositol_monophosphatase_CS"/>
</dbReference>
<dbReference type="PANTHER" id="PTHR20854">
    <property type="entry name" value="INOSITOL MONOPHOSPHATASE"/>
    <property type="match status" value="1"/>
</dbReference>
<keyword evidence="8" id="KW-1185">Reference proteome</keyword>
<organism evidence="7 8">
    <name type="scientific">Flavimobilis marinus</name>
    <dbReference type="NCBI Taxonomy" id="285351"/>
    <lineage>
        <taxon>Bacteria</taxon>
        <taxon>Bacillati</taxon>
        <taxon>Actinomycetota</taxon>
        <taxon>Actinomycetes</taxon>
        <taxon>Micrococcales</taxon>
        <taxon>Jonesiaceae</taxon>
        <taxon>Flavimobilis</taxon>
    </lineage>
</organism>
<protein>
    <recommendedName>
        <fullName evidence="2">inositol-phosphate phosphatase</fullName>
        <ecNumber evidence="2">3.1.3.25</ecNumber>
    </recommendedName>
</protein>
<dbReference type="Gene3D" id="3.30.540.10">
    <property type="entry name" value="Fructose-1,6-Bisphosphatase, subunit A, domain 1"/>
    <property type="match status" value="1"/>
</dbReference>
<comment type="cofactor">
    <cofactor evidence="6">
        <name>Mg(2+)</name>
        <dbReference type="ChEBI" id="CHEBI:18420"/>
    </cofactor>
</comment>
<evidence type="ECO:0000256" key="4">
    <source>
        <dbReference type="ARBA" id="ARBA00022801"/>
    </source>
</evidence>
<dbReference type="STRING" id="285351.SAMN04488035_1430"/>
<evidence type="ECO:0000256" key="2">
    <source>
        <dbReference type="ARBA" id="ARBA00013106"/>
    </source>
</evidence>
<feature type="binding site" evidence="6">
    <location>
        <position position="98"/>
    </location>
    <ligand>
        <name>Mg(2+)</name>
        <dbReference type="ChEBI" id="CHEBI:18420"/>
        <label>1</label>
        <note>catalytic</note>
    </ligand>
</feature>
<proteinExistence type="predicted"/>
<evidence type="ECO:0000313" key="8">
    <source>
        <dbReference type="Proteomes" id="UP000198520"/>
    </source>
</evidence>
<evidence type="ECO:0000256" key="5">
    <source>
        <dbReference type="ARBA" id="ARBA00022842"/>
    </source>
</evidence>
<dbReference type="RefSeq" id="WP_093376576.1">
    <property type="nucleotide sequence ID" value="NZ_BNAN01000002.1"/>
</dbReference>
<feature type="binding site" evidence="6">
    <location>
        <position position="100"/>
    </location>
    <ligand>
        <name>Mg(2+)</name>
        <dbReference type="ChEBI" id="CHEBI:18420"/>
        <label>1</label>
        <note>catalytic</note>
    </ligand>
</feature>
<name>A0A1I2FNN5_9MICO</name>
<dbReference type="EMBL" id="FONZ01000002">
    <property type="protein sequence ID" value="SFF06945.1"/>
    <property type="molecule type" value="Genomic_DNA"/>
</dbReference>
<evidence type="ECO:0000256" key="6">
    <source>
        <dbReference type="PIRSR" id="PIRSR600760-2"/>
    </source>
</evidence>
<dbReference type="PANTHER" id="PTHR20854:SF4">
    <property type="entry name" value="INOSITOL-1-MONOPHOSPHATASE-RELATED"/>
    <property type="match status" value="1"/>
</dbReference>
<dbReference type="EC" id="3.1.3.25" evidence="2"/>
<comment type="catalytic activity">
    <reaction evidence="1">
        <text>a myo-inositol phosphate + H2O = myo-inositol + phosphate</text>
        <dbReference type="Rhea" id="RHEA:24056"/>
        <dbReference type="ChEBI" id="CHEBI:15377"/>
        <dbReference type="ChEBI" id="CHEBI:17268"/>
        <dbReference type="ChEBI" id="CHEBI:43474"/>
        <dbReference type="ChEBI" id="CHEBI:84139"/>
        <dbReference type="EC" id="3.1.3.25"/>
    </reaction>
</comment>
<accession>A0A1I2FNN5</accession>
<dbReference type="AlphaFoldDB" id="A0A1I2FNN5"/>
<dbReference type="GO" id="GO:0046854">
    <property type="term" value="P:phosphatidylinositol phosphate biosynthetic process"/>
    <property type="evidence" value="ECO:0007669"/>
    <property type="project" value="InterPro"/>
</dbReference>
<dbReference type="PROSITE" id="PS00629">
    <property type="entry name" value="IMP_1"/>
    <property type="match status" value="1"/>
</dbReference>
<evidence type="ECO:0000256" key="3">
    <source>
        <dbReference type="ARBA" id="ARBA00022723"/>
    </source>
</evidence>
<dbReference type="InterPro" id="IPR000760">
    <property type="entry name" value="Inositol_monophosphatase-like"/>
</dbReference>
<feature type="binding site" evidence="6">
    <location>
        <position position="82"/>
    </location>
    <ligand>
        <name>Mg(2+)</name>
        <dbReference type="ChEBI" id="CHEBI:18420"/>
        <label>1</label>
        <note>catalytic</note>
    </ligand>
</feature>
<dbReference type="SUPFAM" id="SSF56655">
    <property type="entry name" value="Carbohydrate phosphatase"/>
    <property type="match status" value="1"/>
</dbReference>